<evidence type="ECO:0000313" key="3">
    <source>
        <dbReference type="EMBL" id="TQL75452.1"/>
    </source>
</evidence>
<organism evidence="3 4">
    <name type="scientific">Stackebrandtia endophytica</name>
    <dbReference type="NCBI Taxonomy" id="1496996"/>
    <lineage>
        <taxon>Bacteria</taxon>
        <taxon>Bacillati</taxon>
        <taxon>Actinomycetota</taxon>
        <taxon>Actinomycetes</taxon>
        <taxon>Glycomycetales</taxon>
        <taxon>Glycomycetaceae</taxon>
        <taxon>Stackebrandtia</taxon>
    </lineage>
</organism>
<feature type="transmembrane region" description="Helical" evidence="2">
    <location>
        <begin position="175"/>
        <end position="195"/>
    </location>
</feature>
<protein>
    <submittedName>
        <fullName evidence="3">Benzoate membrane transport protein</fullName>
    </submittedName>
</protein>
<dbReference type="AlphaFoldDB" id="A0A543AS93"/>
<dbReference type="RefSeq" id="WP_142035332.1">
    <property type="nucleotide sequence ID" value="NZ_JBHTGS010000001.1"/>
</dbReference>
<accession>A0A543AS93</accession>
<dbReference type="PANTHER" id="PTHR30199">
    <property type="entry name" value="MFS FAMILY TRANSPORTER, PREDICTED SUBSTRATE BENZOATE"/>
    <property type="match status" value="1"/>
</dbReference>
<dbReference type="GO" id="GO:0005886">
    <property type="term" value="C:plasma membrane"/>
    <property type="evidence" value="ECO:0007669"/>
    <property type="project" value="TreeGrafter"/>
</dbReference>
<dbReference type="EMBL" id="VFOW01000001">
    <property type="protein sequence ID" value="TQL75452.1"/>
    <property type="molecule type" value="Genomic_DNA"/>
</dbReference>
<keyword evidence="4" id="KW-1185">Reference proteome</keyword>
<keyword evidence="2" id="KW-1133">Transmembrane helix</keyword>
<evidence type="ECO:0000256" key="2">
    <source>
        <dbReference type="SAM" id="Phobius"/>
    </source>
</evidence>
<feature type="compositionally biased region" description="Basic and acidic residues" evidence="1">
    <location>
        <begin position="1"/>
        <end position="10"/>
    </location>
</feature>
<feature type="transmembrane region" description="Helical" evidence="2">
    <location>
        <begin position="150"/>
        <end position="169"/>
    </location>
</feature>
<feature type="transmembrane region" description="Helical" evidence="2">
    <location>
        <begin position="35"/>
        <end position="57"/>
    </location>
</feature>
<dbReference type="Pfam" id="PF03594">
    <property type="entry name" value="BenE"/>
    <property type="match status" value="1"/>
</dbReference>
<feature type="region of interest" description="Disordered" evidence="1">
    <location>
        <begin position="1"/>
        <end position="20"/>
    </location>
</feature>
<feature type="transmembrane region" description="Helical" evidence="2">
    <location>
        <begin position="352"/>
        <end position="370"/>
    </location>
</feature>
<gene>
    <name evidence="3" type="ORF">FB566_0957</name>
</gene>
<keyword evidence="2" id="KW-0812">Transmembrane</keyword>
<evidence type="ECO:0000313" key="4">
    <source>
        <dbReference type="Proteomes" id="UP000317043"/>
    </source>
</evidence>
<dbReference type="Proteomes" id="UP000317043">
    <property type="component" value="Unassembled WGS sequence"/>
</dbReference>
<proteinExistence type="predicted"/>
<evidence type="ECO:0000256" key="1">
    <source>
        <dbReference type="SAM" id="MobiDB-lite"/>
    </source>
</evidence>
<feature type="transmembrane region" description="Helical" evidence="2">
    <location>
        <begin position="322"/>
        <end position="346"/>
    </location>
</feature>
<keyword evidence="2" id="KW-0472">Membrane</keyword>
<feature type="transmembrane region" description="Helical" evidence="2">
    <location>
        <begin position="101"/>
        <end position="118"/>
    </location>
</feature>
<feature type="transmembrane region" description="Helical" evidence="2">
    <location>
        <begin position="124"/>
        <end position="143"/>
    </location>
</feature>
<dbReference type="InParanoid" id="A0A543AS93"/>
<feature type="transmembrane region" description="Helical" evidence="2">
    <location>
        <begin position="241"/>
        <end position="260"/>
    </location>
</feature>
<comment type="caution">
    <text evidence="3">The sequence shown here is derived from an EMBL/GenBank/DDBJ whole genome shotgun (WGS) entry which is preliminary data.</text>
</comment>
<dbReference type="GO" id="GO:0042925">
    <property type="term" value="F:benzoate transmembrane transporter activity"/>
    <property type="evidence" value="ECO:0007669"/>
    <property type="project" value="InterPro"/>
</dbReference>
<dbReference type="InterPro" id="IPR004711">
    <property type="entry name" value="Benzoate_Transporter"/>
</dbReference>
<feature type="transmembrane region" description="Helical" evidence="2">
    <location>
        <begin position="401"/>
        <end position="418"/>
    </location>
</feature>
<feature type="transmembrane region" description="Helical" evidence="2">
    <location>
        <begin position="72"/>
        <end position="94"/>
    </location>
</feature>
<dbReference type="PANTHER" id="PTHR30199:SF0">
    <property type="entry name" value="INNER MEMBRANE PROTEIN YDCO"/>
    <property type="match status" value="1"/>
</dbReference>
<reference evidence="3 4" key="1">
    <citation type="submission" date="2019-06" db="EMBL/GenBank/DDBJ databases">
        <title>Sequencing the genomes of 1000 actinobacteria strains.</title>
        <authorList>
            <person name="Klenk H.-P."/>
        </authorList>
    </citation>
    <scope>NUCLEOTIDE SEQUENCE [LARGE SCALE GENOMIC DNA]</scope>
    <source>
        <strain evidence="3 4">DSM 45928</strain>
    </source>
</reference>
<sequence length="441" mass="45942">MSHNTREAKPPRSAAWRIEPGPGFRSSLRDFRSRLNGFTISTGVFPPLVLMFTFSVLQVQLLSAANVDTSTIVAWVAVSWSAGGVVGIVLSLFYKMPIAGAWSIPGFTFVGGLLGTGDTTVSEAFGAFWMSGAVVLLLGVTGLMKAVVRLLPTPVILAMIAGILIKFPIDMVKELETQAPIVIAGIVGYVIVARLGGPFRRIPGVVGTIILGAVAAGVTGQLDFSGFQFGFGQVAFHTPTFTMEAFLTIALPLALMVVGAENMQAIGILKASGHRPPITAATVISGLGGLVASAFGSENANLAGPTTAVMNSEDAGPHDGRYVAATLSGVTYIVLGILAGTVVSLIAALPGALATTLLGMVLISVVVVTIKETWESGRFVVGAFFAFVIALANIPFFGIGAPFWALVGGAVVAALFEFKDYILMRKHNESGDDAIETENLR</sequence>
<feature type="transmembrane region" description="Helical" evidence="2">
    <location>
        <begin position="202"/>
        <end position="221"/>
    </location>
</feature>
<name>A0A543AS93_9ACTN</name>
<feature type="transmembrane region" description="Helical" evidence="2">
    <location>
        <begin position="377"/>
        <end position="395"/>
    </location>
</feature>
<dbReference type="OrthoDB" id="9813854at2"/>